<feature type="transmembrane region" description="Helical" evidence="1">
    <location>
        <begin position="94"/>
        <end position="112"/>
    </location>
</feature>
<evidence type="ECO:0000313" key="2">
    <source>
        <dbReference type="EMBL" id="QWK44405.1"/>
    </source>
</evidence>
<feature type="transmembrane region" description="Helical" evidence="1">
    <location>
        <begin position="51"/>
        <end position="73"/>
    </location>
</feature>
<proteinExistence type="predicted"/>
<dbReference type="AlphaFoldDB" id="A0A8F0K0J0"/>
<keyword evidence="1" id="KW-1133">Transmembrane helix</keyword>
<geneLocation type="mitochondrion" evidence="2"/>
<feature type="transmembrane region" description="Helical" evidence="1">
    <location>
        <begin position="124"/>
        <end position="146"/>
    </location>
</feature>
<keyword evidence="1" id="KW-0472">Membrane</keyword>
<reference evidence="2" key="1">
    <citation type="journal article" date="2021" name="Genome Biol. Evol.">
        <title>Genomic rearrangements and sequence evolution across brown algal organelles.</title>
        <authorList>
            <person name="Starko S."/>
            <person name="Bringloe T.T."/>
            <person name="Gomez M.S."/>
            <person name="Darby H."/>
            <person name="Graham S.W."/>
            <person name="Martone P.T."/>
        </authorList>
    </citation>
    <scope>NUCLEOTIDE SEQUENCE</scope>
</reference>
<protein>
    <submittedName>
        <fullName evidence="2">Uncharacterized protein</fullName>
    </submittedName>
</protein>
<accession>A0A8F0K0J0</accession>
<gene>
    <name evidence="2" type="primary">orf159</name>
</gene>
<name>A0A8F0K0J0_9PHAE</name>
<keyword evidence="1" id="KW-0812">Transmembrane</keyword>
<sequence length="159" mass="19465">MLKKIKEILEDFYWEHEEFFYNAEERWFFFYKHCIRKINEIHSLEDLWNMLFVPFLHGIAPVVLYAVIVYFFCLDRESQRSVSRYYRRFEKKTVVGIILGFSLLLCSSTFLWEEFILAGNRVGAGVFVYICYLWLFEKVSSIFKYFRSKYKKRSNDKKD</sequence>
<organism evidence="2">
    <name type="scientific">Chorda asiatica</name>
    <dbReference type="NCBI Taxonomy" id="1281577"/>
    <lineage>
        <taxon>Eukaryota</taxon>
        <taxon>Sar</taxon>
        <taxon>Stramenopiles</taxon>
        <taxon>Ochrophyta</taxon>
        <taxon>PX clade</taxon>
        <taxon>Phaeophyceae</taxon>
        <taxon>Laminariales</taxon>
        <taxon>Chordaceae</taxon>
        <taxon>Chorda</taxon>
    </lineage>
</organism>
<dbReference type="EMBL" id="MZ156050">
    <property type="protein sequence ID" value="QWK44405.1"/>
    <property type="molecule type" value="Genomic_DNA"/>
</dbReference>
<evidence type="ECO:0000256" key="1">
    <source>
        <dbReference type="SAM" id="Phobius"/>
    </source>
</evidence>
<keyword evidence="2" id="KW-0496">Mitochondrion</keyword>